<evidence type="ECO:0000313" key="8">
    <source>
        <dbReference type="EMBL" id="KAG6620476.1"/>
    </source>
</evidence>
<keyword evidence="2" id="KW-0812">Transmembrane</keyword>
<comment type="subcellular location">
    <subcellularLocation>
        <location evidence="1">Membrane</location>
        <topology evidence="1">Single-pass type I membrane protein</topology>
    </subcellularLocation>
</comment>
<dbReference type="Pfam" id="PF00560">
    <property type="entry name" value="LRR_1"/>
    <property type="match status" value="3"/>
</dbReference>
<keyword evidence="6" id="KW-0675">Receptor</keyword>
<keyword evidence="4" id="KW-1133">Transmembrane helix</keyword>
<dbReference type="GO" id="GO:0016020">
    <property type="term" value="C:membrane"/>
    <property type="evidence" value="ECO:0007669"/>
    <property type="project" value="UniProtKB-SubCell"/>
</dbReference>
<dbReference type="PANTHER" id="PTHR48063">
    <property type="entry name" value="LRR RECEPTOR-LIKE KINASE"/>
    <property type="match status" value="1"/>
</dbReference>
<evidence type="ECO:0000313" key="9">
    <source>
        <dbReference type="Proteomes" id="UP000811246"/>
    </source>
</evidence>
<proteinExistence type="predicted"/>
<dbReference type="PANTHER" id="PTHR48063:SF101">
    <property type="entry name" value="LRR RECEPTOR-LIKE SERINE_THREONINE-PROTEIN KINASE FLS2"/>
    <property type="match status" value="1"/>
</dbReference>
<evidence type="ECO:0000256" key="5">
    <source>
        <dbReference type="ARBA" id="ARBA00023136"/>
    </source>
</evidence>
<evidence type="ECO:0000256" key="2">
    <source>
        <dbReference type="ARBA" id="ARBA00022692"/>
    </source>
</evidence>
<evidence type="ECO:0000256" key="4">
    <source>
        <dbReference type="ARBA" id="ARBA00022989"/>
    </source>
</evidence>
<evidence type="ECO:0000256" key="7">
    <source>
        <dbReference type="ARBA" id="ARBA00023180"/>
    </source>
</evidence>
<protein>
    <submittedName>
        <fullName evidence="8">Uncharacterized protein</fullName>
    </submittedName>
</protein>
<organism evidence="8 9">
    <name type="scientific">Carya illinoinensis</name>
    <name type="common">Pecan</name>
    <dbReference type="NCBI Taxonomy" id="32201"/>
    <lineage>
        <taxon>Eukaryota</taxon>
        <taxon>Viridiplantae</taxon>
        <taxon>Streptophyta</taxon>
        <taxon>Embryophyta</taxon>
        <taxon>Tracheophyta</taxon>
        <taxon>Spermatophyta</taxon>
        <taxon>Magnoliopsida</taxon>
        <taxon>eudicotyledons</taxon>
        <taxon>Gunneridae</taxon>
        <taxon>Pentapetalae</taxon>
        <taxon>rosids</taxon>
        <taxon>fabids</taxon>
        <taxon>Fagales</taxon>
        <taxon>Juglandaceae</taxon>
        <taxon>Carya</taxon>
    </lineage>
</organism>
<reference evidence="8" key="1">
    <citation type="submission" date="2021-01" db="EMBL/GenBank/DDBJ databases">
        <authorList>
            <person name="Lovell J.T."/>
            <person name="Bentley N."/>
            <person name="Bhattarai G."/>
            <person name="Jenkins J.W."/>
            <person name="Sreedasyam A."/>
            <person name="Alarcon Y."/>
            <person name="Bock C."/>
            <person name="Boston L."/>
            <person name="Carlson J."/>
            <person name="Cervantes K."/>
            <person name="Clermont K."/>
            <person name="Krom N."/>
            <person name="Kubenka K."/>
            <person name="Mamidi S."/>
            <person name="Mattison C."/>
            <person name="Monteros M."/>
            <person name="Pisani C."/>
            <person name="Plott C."/>
            <person name="Rajasekar S."/>
            <person name="Rhein H.S."/>
            <person name="Rohla C."/>
            <person name="Song M."/>
            <person name="Hilaire R.S."/>
            <person name="Shu S."/>
            <person name="Wells L."/>
            <person name="Wang X."/>
            <person name="Webber J."/>
            <person name="Heerema R.J."/>
            <person name="Klein P."/>
            <person name="Conner P."/>
            <person name="Grauke L."/>
            <person name="Grimwood J."/>
            <person name="Schmutz J."/>
            <person name="Randall J.J."/>
        </authorList>
    </citation>
    <scope>NUCLEOTIDE SEQUENCE</scope>
    <source>
        <tissue evidence="8">Leaf</tissue>
    </source>
</reference>
<accession>A0A922A3I9</accession>
<evidence type="ECO:0000256" key="1">
    <source>
        <dbReference type="ARBA" id="ARBA00004479"/>
    </source>
</evidence>
<gene>
    <name evidence="8" type="ORF">I3842_Q067400</name>
</gene>
<keyword evidence="5" id="KW-0472">Membrane</keyword>
<dbReference type="AlphaFoldDB" id="A0A922A3I9"/>
<sequence>MLLDSLNLSNNTLSGELPDCWTYIHDLVVLNLANNNFYGKIPHSMGSLSSIEEFVFQNSLVLLKMIDLSSNKLRGEINNLSGLISSKIGLLKNLESLDLSRNQLCGKIPMSISNELKSNYSMLLHFLGNSELSGSPLPNKCLEYLQSIYVNTWDHKNNNIQTYDNDRFITKGFYIVATLRFIEGFWNVCFISVLNIRFIMKLLTSNAQMKLT</sequence>
<name>A0A922A3I9_CARIL</name>
<keyword evidence="3" id="KW-0732">Signal</keyword>
<keyword evidence="7" id="KW-0325">Glycoprotein</keyword>
<dbReference type="Proteomes" id="UP000811246">
    <property type="component" value="Unassembled WGS sequence"/>
</dbReference>
<evidence type="ECO:0000256" key="3">
    <source>
        <dbReference type="ARBA" id="ARBA00022729"/>
    </source>
</evidence>
<comment type="caution">
    <text evidence="8">The sequence shown here is derived from an EMBL/GenBank/DDBJ whole genome shotgun (WGS) entry which is preliminary data.</text>
</comment>
<dbReference type="EMBL" id="MU228905">
    <property type="protein sequence ID" value="KAG6620476.1"/>
    <property type="molecule type" value="Genomic_DNA"/>
</dbReference>
<dbReference type="InterPro" id="IPR046956">
    <property type="entry name" value="RLP23-like"/>
</dbReference>
<evidence type="ECO:0000256" key="6">
    <source>
        <dbReference type="ARBA" id="ARBA00023170"/>
    </source>
</evidence>
<dbReference type="InterPro" id="IPR001611">
    <property type="entry name" value="Leu-rich_rpt"/>
</dbReference>